<keyword evidence="4" id="KW-1185">Reference proteome</keyword>
<dbReference type="AlphaFoldDB" id="A0A845QEG5"/>
<feature type="region of interest" description="Disordered" evidence="1">
    <location>
        <begin position="37"/>
        <end position="79"/>
    </location>
</feature>
<proteinExistence type="predicted"/>
<dbReference type="GeneID" id="300653980"/>
<gene>
    <name evidence="3" type="ORF">GTQ45_14645</name>
</gene>
<keyword evidence="2" id="KW-0732">Signal</keyword>
<name>A0A845QEG5_9HYPH</name>
<dbReference type="Proteomes" id="UP000470384">
    <property type="component" value="Unassembled WGS sequence"/>
</dbReference>
<feature type="compositionally biased region" description="Gly residues" evidence="1">
    <location>
        <begin position="67"/>
        <end position="79"/>
    </location>
</feature>
<feature type="chain" id="PRO_5032988699" description="PEP-CTERM sorting domain-containing protein" evidence="2">
    <location>
        <begin position="21"/>
        <end position="192"/>
    </location>
</feature>
<comment type="caution">
    <text evidence="3">The sequence shown here is derived from an EMBL/GenBank/DDBJ whole genome shotgun (WGS) entry which is preliminary data.</text>
</comment>
<dbReference type="EMBL" id="WXYQ01000013">
    <property type="protein sequence ID" value="NBG96973.1"/>
    <property type="molecule type" value="Genomic_DNA"/>
</dbReference>
<evidence type="ECO:0000256" key="1">
    <source>
        <dbReference type="SAM" id="MobiDB-lite"/>
    </source>
</evidence>
<accession>A0A845QEG5</accession>
<feature type="signal peptide" evidence="2">
    <location>
        <begin position="1"/>
        <end position="20"/>
    </location>
</feature>
<evidence type="ECO:0000313" key="3">
    <source>
        <dbReference type="EMBL" id="NBG96973.1"/>
    </source>
</evidence>
<evidence type="ECO:0008006" key="5">
    <source>
        <dbReference type="Google" id="ProtNLM"/>
    </source>
</evidence>
<organism evidence="3 4">
    <name type="scientific">Pyruvatibacter mobilis</name>
    <dbReference type="NCBI Taxonomy" id="1712261"/>
    <lineage>
        <taxon>Bacteria</taxon>
        <taxon>Pseudomonadati</taxon>
        <taxon>Pseudomonadota</taxon>
        <taxon>Alphaproteobacteria</taxon>
        <taxon>Hyphomicrobiales</taxon>
        <taxon>Parvibaculaceae</taxon>
        <taxon>Pyruvatibacter</taxon>
    </lineage>
</organism>
<dbReference type="RefSeq" id="WP_160588964.1">
    <property type="nucleotide sequence ID" value="NZ_BMHN01000001.1"/>
</dbReference>
<evidence type="ECO:0000256" key="2">
    <source>
        <dbReference type="SAM" id="SignalP"/>
    </source>
</evidence>
<reference evidence="3 4" key="1">
    <citation type="journal article" date="2016" name="Int. J. Syst. Evol. Microbiol.">
        <title>Pyruvatibacter mobilis gen. nov., sp. nov., a marine bacterium from the culture broth of Picochlorum sp. 122.</title>
        <authorList>
            <person name="Wang G."/>
            <person name="Tang M."/>
            <person name="Wu H."/>
            <person name="Dai S."/>
            <person name="Li T."/>
            <person name="Chen C."/>
            <person name="He H."/>
            <person name="Fan J."/>
            <person name="Xiang W."/>
            <person name="Li X."/>
        </authorList>
    </citation>
    <scope>NUCLEOTIDE SEQUENCE [LARGE SCALE GENOMIC DNA]</scope>
    <source>
        <strain evidence="3 4">GYP-11</strain>
    </source>
</reference>
<protein>
    <recommendedName>
        <fullName evidence="5">PEP-CTERM sorting domain-containing protein</fullName>
    </recommendedName>
</protein>
<evidence type="ECO:0000313" key="4">
    <source>
        <dbReference type="Proteomes" id="UP000470384"/>
    </source>
</evidence>
<sequence length="192" mass="19329">MRSVLVGALLAGSAGGPALAFDVVSVWRAQGVELGENGFPRAWDEPPGGGNAAPAEGTPQNAASDPGGPGRGSGGGSGGGLMLYSPEDGVYIQTGAGDADDDGKIFLHELSFAGAIESSFNNTQDEFWRGVMLNFWGLTNDPGGTSQNPDVVTNTGGVLLDNGLIVGAGGGGRTLVCFTEIMGVCTEFGFSD</sequence>